<dbReference type="InterPro" id="IPR025420">
    <property type="entry name" value="DUF4143"/>
</dbReference>
<feature type="domain" description="AAA" evidence="1">
    <location>
        <begin position="22"/>
        <end position="150"/>
    </location>
</feature>
<dbReference type="InterPro" id="IPR041682">
    <property type="entry name" value="AAA_14"/>
</dbReference>
<proteinExistence type="predicted"/>
<dbReference type="OrthoDB" id="9801684at2"/>
<dbReference type="GeneID" id="78127235"/>
<protein>
    <submittedName>
        <fullName evidence="3">ATP-binding protein</fullName>
    </submittedName>
</protein>
<gene>
    <name evidence="3" type="ORF">DDE84_06015</name>
</gene>
<dbReference type="InterPro" id="IPR027417">
    <property type="entry name" value="P-loop_NTPase"/>
</dbReference>
<evidence type="ECO:0000313" key="3">
    <source>
        <dbReference type="EMBL" id="KAE8128436.1"/>
    </source>
</evidence>
<sequence length="419" mass="47646">MELKARPLYLNKLLAAKDNGLIKVVTGMRRCGKSSLLALLRQYLTSHEIPDDHIIDINLESFQYNGFDATRLYQHIASRIHNGERHYLLLDEVQIVPKWERAVNALHVDKNVDIYLTGSNAHLLSSQLATLLSGRHIEINVFPLSFDEFMHYTEESNQTIAFERYTRYGGLPPVVDQGTDQPLAHTVLSGIYDTILVRDISQYLQIRNPMVFNDVACYLADTSGSPTSITNIEHRLKSARRPTANETIERYISGLLDAFLFYRAPRINIKGGDYLQGLNKYYPTDLGIKNMLLGYPSGDFGFLLENVIFNELKIRGYEVQVGKIDNLEIDFVAARVRDDLTRERLFIQVSASIMDPATRQREFEPLSRLRDQSGNRMILTLDTLGLGTVDGIDVINALDWLRGAAEPRSRQMRSPVLSR</sequence>
<name>A0A5N6S1G0_9BIFI</name>
<dbReference type="PANTHER" id="PTHR33295">
    <property type="entry name" value="ATPASE"/>
    <property type="match status" value="1"/>
</dbReference>
<feature type="domain" description="DUF4143" evidence="2">
    <location>
        <begin position="198"/>
        <end position="335"/>
    </location>
</feature>
<accession>A0A5N6S1G0</accession>
<evidence type="ECO:0000313" key="4">
    <source>
        <dbReference type="Proteomes" id="UP000325415"/>
    </source>
</evidence>
<dbReference type="EMBL" id="QDAG01000005">
    <property type="protein sequence ID" value="KAE8128436.1"/>
    <property type="molecule type" value="Genomic_DNA"/>
</dbReference>
<keyword evidence="3" id="KW-0547">Nucleotide-binding</keyword>
<dbReference type="Pfam" id="PF13635">
    <property type="entry name" value="DUF4143"/>
    <property type="match status" value="1"/>
</dbReference>
<comment type="caution">
    <text evidence="3">The sequence shown here is derived from an EMBL/GenBank/DDBJ whole genome shotgun (WGS) entry which is preliminary data.</text>
</comment>
<dbReference type="GO" id="GO:0005524">
    <property type="term" value="F:ATP binding"/>
    <property type="evidence" value="ECO:0007669"/>
    <property type="project" value="UniProtKB-KW"/>
</dbReference>
<dbReference type="Pfam" id="PF13173">
    <property type="entry name" value="AAA_14"/>
    <property type="match status" value="1"/>
</dbReference>
<keyword evidence="3" id="KW-0067">ATP-binding</keyword>
<dbReference type="AlphaFoldDB" id="A0A5N6S1G0"/>
<reference evidence="3 4" key="1">
    <citation type="submission" date="2018-04" db="EMBL/GenBank/DDBJ databases">
        <authorList>
            <person name="Eckel V.P."/>
            <person name="Vogel R.F."/>
        </authorList>
    </citation>
    <scope>NUCLEOTIDE SEQUENCE [LARGE SCALE GENOMIC DNA]</scope>
    <source>
        <strain evidence="4">TMW 2.1764</strain>
    </source>
</reference>
<keyword evidence="4" id="KW-1185">Reference proteome</keyword>
<dbReference type="PANTHER" id="PTHR33295:SF20">
    <property type="entry name" value="ATPASE"/>
    <property type="match status" value="1"/>
</dbReference>
<evidence type="ECO:0000259" key="2">
    <source>
        <dbReference type="Pfam" id="PF13635"/>
    </source>
</evidence>
<dbReference type="Proteomes" id="UP000325415">
    <property type="component" value="Unassembled WGS sequence"/>
</dbReference>
<organism evidence="3 4">
    <name type="scientific">Bifidobacterium tibiigranuli</name>
    <dbReference type="NCBI Taxonomy" id="2172043"/>
    <lineage>
        <taxon>Bacteria</taxon>
        <taxon>Bacillati</taxon>
        <taxon>Actinomycetota</taxon>
        <taxon>Actinomycetes</taxon>
        <taxon>Bifidobacteriales</taxon>
        <taxon>Bifidobacteriaceae</taxon>
        <taxon>Bifidobacterium</taxon>
    </lineage>
</organism>
<dbReference type="RefSeq" id="WP_152580789.1">
    <property type="nucleotide sequence ID" value="NZ_JAKVIV010000002.1"/>
</dbReference>
<evidence type="ECO:0000259" key="1">
    <source>
        <dbReference type="Pfam" id="PF13173"/>
    </source>
</evidence>
<dbReference type="SUPFAM" id="SSF52540">
    <property type="entry name" value="P-loop containing nucleoside triphosphate hydrolases"/>
    <property type="match status" value="1"/>
</dbReference>